<dbReference type="Proteomes" id="UP000199405">
    <property type="component" value="Unassembled WGS sequence"/>
</dbReference>
<comment type="caution">
    <text evidence="2">The sequence shown here is derived from an EMBL/GenBank/DDBJ whole genome shotgun (WGS) entry which is preliminary data.</text>
</comment>
<dbReference type="EMBL" id="FMCQ01000007">
    <property type="protein sequence ID" value="SCF01052.1"/>
    <property type="molecule type" value="Genomic_DNA"/>
</dbReference>
<organism evidence="2 3">
    <name type="scientific">Micromonospora tulbaghiae</name>
    <dbReference type="NCBI Taxonomy" id="479978"/>
    <lineage>
        <taxon>Bacteria</taxon>
        <taxon>Bacillati</taxon>
        <taxon>Actinomycetota</taxon>
        <taxon>Actinomycetes</taxon>
        <taxon>Micromonosporales</taxon>
        <taxon>Micromonosporaceae</taxon>
        <taxon>Micromonospora</taxon>
    </lineage>
</organism>
<evidence type="ECO:0000313" key="2">
    <source>
        <dbReference type="EMBL" id="SCF01052.1"/>
    </source>
</evidence>
<evidence type="ECO:0000313" key="3">
    <source>
        <dbReference type="Proteomes" id="UP000199405"/>
    </source>
</evidence>
<accession>A0ABY0KS74</accession>
<reference evidence="2 3" key="1">
    <citation type="submission" date="2016-06" db="EMBL/GenBank/DDBJ databases">
        <authorList>
            <person name="Varghese N."/>
            <person name="Submissions Spin"/>
        </authorList>
    </citation>
    <scope>NUCLEOTIDE SEQUENCE [LARGE SCALE GENOMIC DNA]</scope>
    <source>
        <strain evidence="2 3">DSM 45142</strain>
    </source>
</reference>
<name>A0ABY0KS74_9ACTN</name>
<evidence type="ECO:0000256" key="1">
    <source>
        <dbReference type="SAM" id="MobiDB-lite"/>
    </source>
</evidence>
<dbReference type="GeneID" id="93471811"/>
<sequence>MSGLTAMARVLAAETGTRQAICTLRHLHVAARPIVLVPITLAGETNAPLAVLVGDDRDRPQLIVTNRPRVREERLRFAERLGAELLLPIANLARRTEVVPTTRRTTTVRRRAVEAPQIWVPNPAGVEFLRLLGRMTRFRSTVGQWAVAPSVPTLGIWATWFAEQSEFADSSVLVATTQALTAMWATGQSDLEDGNLAALMAWIDPPPGTSAADAAARAEDTIAFPPAGPATDPQFDAVVLEPALRDLDAAPDDQVRERVLARLASGLRDQMQPTWDRVWRAIDLLDAVPAAPHVAVRWERDRERFYAFADYLNTIGLPQARQDGAVRGARRLTDLEVRKSTFDAQRAYDDALVMAEYRLSGEAFRGIVVDADADRVVRPSSRRVRRPLITVTTRDPARLAPGDRELRDPQRPTQEAAVIDVESDGAQTRIRLELSGGLGSGTTGPAPSGSVPAVGDVVTYTRLKAGGYTHRGTFPNREDTPWTHGGPPAEYYVPTSHDAAEDWS</sequence>
<proteinExistence type="predicted"/>
<feature type="region of interest" description="Disordered" evidence="1">
    <location>
        <begin position="469"/>
        <end position="504"/>
    </location>
</feature>
<protein>
    <submittedName>
        <fullName evidence="2">Uncharacterized protein</fullName>
    </submittedName>
</protein>
<dbReference type="RefSeq" id="WP_091424775.1">
    <property type="nucleotide sequence ID" value="NZ_FMCQ01000007.1"/>
</dbReference>
<keyword evidence="3" id="KW-1185">Reference proteome</keyword>
<gene>
    <name evidence="2" type="ORF">GA0070562_5090</name>
</gene>